<proteinExistence type="predicted"/>
<protein>
    <submittedName>
        <fullName evidence="1">Chromosomal replication initiator protein DnaA</fullName>
    </submittedName>
</protein>
<dbReference type="InterPro" id="IPR038454">
    <property type="entry name" value="DnaA_N_sf"/>
</dbReference>
<dbReference type="InterPro" id="IPR024633">
    <property type="entry name" value="DnaA_N_dom"/>
</dbReference>
<dbReference type="Proteomes" id="UP000029647">
    <property type="component" value="Unassembled WGS sequence"/>
</dbReference>
<dbReference type="Gene3D" id="3.30.300.180">
    <property type="match status" value="1"/>
</dbReference>
<sequence>MASTAASVWENCLLFIKDNINPQAYKTWFEPIKPVKLTETALSIQFLVVFL</sequence>
<comment type="caution">
    <text evidence="1">The sequence shown here is derived from an EMBL/GenBank/DDBJ whole genome shotgun (WGS) entry which is preliminary data.</text>
</comment>
<dbReference type="STRING" id="906888.JCM19298_122"/>
<reference evidence="1 2" key="1">
    <citation type="journal article" date="2014" name="Genome Announc.">
        <title>Draft Genome Sequences of Marine Flavobacterium Nonlabens Strains NR17, NR24, NR27, NR32, NR33, and Ara13.</title>
        <authorList>
            <person name="Nakanishi M."/>
            <person name="Meirelles P."/>
            <person name="Suzuki R."/>
            <person name="Takatani N."/>
            <person name="Mino S."/>
            <person name="Suda W."/>
            <person name="Oshima K."/>
            <person name="Hattori M."/>
            <person name="Ohkuma M."/>
            <person name="Hosokawa M."/>
            <person name="Miyashita K."/>
            <person name="Thompson F.L."/>
            <person name="Niwa A."/>
            <person name="Sawabe T."/>
            <person name="Sawabe T."/>
        </authorList>
    </citation>
    <scope>NUCLEOTIDE SEQUENCE [LARGE SCALE GENOMIC DNA]</scope>
    <source>
        <strain evidence="2">JCM19275</strain>
    </source>
</reference>
<evidence type="ECO:0000313" key="1">
    <source>
        <dbReference type="EMBL" id="GAL75480.1"/>
    </source>
</evidence>
<gene>
    <name evidence="1" type="ORF">JCM19275_1931</name>
</gene>
<dbReference type="AlphaFoldDB" id="A0A090PLU8"/>
<accession>A0A090PLU8</accession>
<dbReference type="Pfam" id="PF11638">
    <property type="entry name" value="DnaA_N"/>
    <property type="match status" value="1"/>
</dbReference>
<dbReference type="EMBL" id="BBNT01000005">
    <property type="protein sequence ID" value="GAL75480.1"/>
    <property type="molecule type" value="Genomic_DNA"/>
</dbReference>
<dbReference type="eggNOG" id="COG0593">
    <property type="taxonomic scope" value="Bacteria"/>
</dbReference>
<name>A0A090PLU8_NONUL</name>
<organism evidence="1 2">
    <name type="scientific">Nonlabens ulvanivorans</name>
    <name type="common">Persicivirga ulvanivorans</name>
    <dbReference type="NCBI Taxonomy" id="906888"/>
    <lineage>
        <taxon>Bacteria</taxon>
        <taxon>Pseudomonadati</taxon>
        <taxon>Bacteroidota</taxon>
        <taxon>Flavobacteriia</taxon>
        <taxon>Flavobacteriales</taxon>
        <taxon>Flavobacteriaceae</taxon>
        <taxon>Nonlabens</taxon>
    </lineage>
</organism>
<evidence type="ECO:0000313" key="2">
    <source>
        <dbReference type="Proteomes" id="UP000029647"/>
    </source>
</evidence>